<dbReference type="Pfam" id="PF13920">
    <property type="entry name" value="zf-C3HC4_3"/>
    <property type="match status" value="1"/>
</dbReference>
<dbReference type="PANTHER" id="PTHR46405:SF9">
    <property type="entry name" value="E3 UBIQUITIN-PROTEIN LIGASE RF298"/>
    <property type="match status" value="1"/>
</dbReference>
<name>A0ABD3E7J9_9LAMI</name>
<dbReference type="GO" id="GO:0008270">
    <property type="term" value="F:zinc ion binding"/>
    <property type="evidence" value="ECO:0007669"/>
    <property type="project" value="UniProtKB-KW"/>
</dbReference>
<dbReference type="Gene3D" id="3.30.40.10">
    <property type="entry name" value="Zinc/RING finger domain, C3HC4 (zinc finger)"/>
    <property type="match status" value="1"/>
</dbReference>
<dbReference type="InterPro" id="IPR013083">
    <property type="entry name" value="Znf_RING/FYVE/PHD"/>
</dbReference>
<dbReference type="CDD" id="cd23128">
    <property type="entry name" value="RING-HC_MIP1-like"/>
    <property type="match status" value="1"/>
</dbReference>
<evidence type="ECO:0000313" key="5">
    <source>
        <dbReference type="EMBL" id="KAL3649090.1"/>
    </source>
</evidence>
<protein>
    <recommendedName>
        <fullName evidence="4">RING-type domain-containing protein</fullName>
    </recommendedName>
</protein>
<comment type="caution">
    <text evidence="5">The sequence shown here is derived from an EMBL/GenBank/DDBJ whole genome shotgun (WGS) entry which is preliminary data.</text>
</comment>
<dbReference type="Proteomes" id="UP001632038">
    <property type="component" value="Unassembled WGS sequence"/>
</dbReference>
<feature type="domain" description="RING-type" evidence="4">
    <location>
        <begin position="378"/>
        <end position="418"/>
    </location>
</feature>
<dbReference type="EMBL" id="JAVIJP010000007">
    <property type="protein sequence ID" value="KAL3649090.1"/>
    <property type="molecule type" value="Genomic_DNA"/>
</dbReference>
<reference evidence="6" key="1">
    <citation type="journal article" date="2024" name="IScience">
        <title>Strigolactones Initiate the Formation of Haustorium-like Structures in Castilleja.</title>
        <authorList>
            <person name="Buerger M."/>
            <person name="Peterson D."/>
            <person name="Chory J."/>
        </authorList>
    </citation>
    <scope>NUCLEOTIDE SEQUENCE [LARGE SCALE GENOMIC DNA]</scope>
</reference>
<dbReference type="SUPFAM" id="SSF57850">
    <property type="entry name" value="RING/U-box"/>
    <property type="match status" value="1"/>
</dbReference>
<dbReference type="InterPro" id="IPR001841">
    <property type="entry name" value="Znf_RING"/>
</dbReference>
<keyword evidence="6" id="KW-1185">Reference proteome</keyword>
<evidence type="ECO:0000256" key="1">
    <source>
        <dbReference type="PROSITE-ProRule" id="PRU00175"/>
    </source>
</evidence>
<keyword evidence="2" id="KW-0175">Coiled coil</keyword>
<keyword evidence="1" id="KW-0479">Metal-binding</keyword>
<evidence type="ECO:0000256" key="3">
    <source>
        <dbReference type="SAM" id="MobiDB-lite"/>
    </source>
</evidence>
<dbReference type="AlphaFoldDB" id="A0ABD3E7J9"/>
<keyword evidence="1" id="KW-0863">Zinc-finger</keyword>
<proteinExistence type="predicted"/>
<feature type="region of interest" description="Disordered" evidence="3">
    <location>
        <begin position="1"/>
        <end position="20"/>
    </location>
</feature>
<feature type="coiled-coil region" evidence="2">
    <location>
        <begin position="193"/>
        <end position="339"/>
    </location>
</feature>
<evidence type="ECO:0000313" key="6">
    <source>
        <dbReference type="Proteomes" id="UP001632038"/>
    </source>
</evidence>
<dbReference type="InterPro" id="IPR046934">
    <property type="entry name" value="PIR2-like"/>
</dbReference>
<gene>
    <name evidence="5" type="ORF">CASFOL_005493</name>
</gene>
<accession>A0ABD3E7J9</accession>
<organism evidence="5 6">
    <name type="scientific">Castilleja foliolosa</name>
    <dbReference type="NCBI Taxonomy" id="1961234"/>
    <lineage>
        <taxon>Eukaryota</taxon>
        <taxon>Viridiplantae</taxon>
        <taxon>Streptophyta</taxon>
        <taxon>Embryophyta</taxon>
        <taxon>Tracheophyta</taxon>
        <taxon>Spermatophyta</taxon>
        <taxon>Magnoliopsida</taxon>
        <taxon>eudicotyledons</taxon>
        <taxon>Gunneridae</taxon>
        <taxon>Pentapetalae</taxon>
        <taxon>asterids</taxon>
        <taxon>lamiids</taxon>
        <taxon>Lamiales</taxon>
        <taxon>Orobanchaceae</taxon>
        <taxon>Pedicularideae</taxon>
        <taxon>Castillejinae</taxon>
        <taxon>Castilleja</taxon>
    </lineage>
</organism>
<dbReference type="PANTHER" id="PTHR46405">
    <property type="entry name" value="OS05G0141500 PROTEIN"/>
    <property type="match status" value="1"/>
</dbReference>
<dbReference type="PROSITE" id="PS50089">
    <property type="entry name" value="ZF_RING_2"/>
    <property type="match status" value="1"/>
</dbReference>
<keyword evidence="1" id="KW-0862">Zinc</keyword>
<evidence type="ECO:0000256" key="2">
    <source>
        <dbReference type="SAM" id="Coils"/>
    </source>
</evidence>
<sequence>MDEEKVTGSSKKAGPQPSPINIKKTIHFEKYYRRRLTKGDIKDKVTAWESMSMDKSLKAQLGSVSASGLGLSSVVINERNDNQSVQDPVFALPAGNNSTSTAQEIELKDLIDYCERDPFDSTLQIYMAMEEKDRSPLIFDAEVEKLRREKQSYDESNVKQLNEMVHALGNVNEQIEQWKCTIHRLEFENSVVMKEMEKAKTEACRSAVKLQEEMMKEHDLVKKAQACEAEKDLVQKRLTSLRRKNVEGEKQLGKAKNRLNQFKWALALLKKEEKEKLNAEKRYVSLRAKIEAEDALMQVEADNIIQTGQMNKQKREDDIKNLETMISELKLESDKIKIATLNAGYGLNLKKQVPKVRKRLAVFQDIVKGEYVELESVCIMCTKEETSVVFIPCSHQVLCGPCNVLHEKQGMNDCPSCRSTIDKRVVATYRPN</sequence>
<evidence type="ECO:0000259" key="4">
    <source>
        <dbReference type="PROSITE" id="PS50089"/>
    </source>
</evidence>